<dbReference type="OrthoDB" id="321327at2"/>
<dbReference type="InterPro" id="IPR003829">
    <property type="entry name" value="Pirin_N_dom"/>
</dbReference>
<dbReference type="InterPro" id="IPR014710">
    <property type="entry name" value="RmlC-like_jellyroll"/>
</dbReference>
<dbReference type="AlphaFoldDB" id="A0A4V3C9B8"/>
<dbReference type="CDD" id="cd02909">
    <property type="entry name" value="cupin_pirin_N"/>
    <property type="match status" value="1"/>
</dbReference>
<comment type="cofactor">
    <cofactor evidence="2">
        <name>Fe cation</name>
        <dbReference type="ChEBI" id="CHEBI:24875"/>
    </cofactor>
    <text evidence="2">Binds 1 Fe cation per subunit.</text>
</comment>
<evidence type="ECO:0000313" key="6">
    <source>
        <dbReference type="EMBL" id="TDO44541.1"/>
    </source>
</evidence>
<evidence type="ECO:0000256" key="1">
    <source>
        <dbReference type="ARBA" id="ARBA00008416"/>
    </source>
</evidence>
<feature type="domain" description="Pirin N-terminal" evidence="4">
    <location>
        <begin position="38"/>
        <end position="148"/>
    </location>
</feature>
<feature type="binding site" evidence="2">
    <location>
        <position position="129"/>
    </location>
    <ligand>
        <name>Fe cation</name>
        <dbReference type="ChEBI" id="CHEBI:24875"/>
    </ligand>
</feature>
<sequence>MSDLEKEPAEVVCEGTGAEGPVLELLEPRQVVLGRTTKVRRLLPNKNRRMVGAWCFVDHYGPDDLTARVDSYDVPGERGMFVPPHPHTSLQTVSWLFEGEIEHRDSAGSHAMVRPGELNIMTSGNGIAHSEVSLPSAPPILHGAQLWVALPDSVRTTVTPTFNSYPDLPVLTLDGARATVMLGTVGGVTSPAPAYTPLVGADLTIEPGRTVTVPLTPACEYAVLVVDGSVGVGELTAGFGELAYFGTGRTSIDLVASADGARCLLIGGEPFEEHLVMWWNFIGRSHDEVVAARNDWMASIESGGSARFPAVVGYDGNPLPAPALPGTPLKPRPRSR</sequence>
<evidence type="ECO:0000256" key="2">
    <source>
        <dbReference type="PIRSR" id="PIRSR006232-1"/>
    </source>
</evidence>
<dbReference type="SUPFAM" id="SSF51182">
    <property type="entry name" value="RmlC-like cupins"/>
    <property type="match status" value="1"/>
</dbReference>
<evidence type="ECO:0000259" key="5">
    <source>
        <dbReference type="Pfam" id="PF05726"/>
    </source>
</evidence>
<dbReference type="Pfam" id="PF02678">
    <property type="entry name" value="Pirin"/>
    <property type="match status" value="1"/>
</dbReference>
<dbReference type="PIRSF" id="PIRSF006232">
    <property type="entry name" value="Pirin"/>
    <property type="match status" value="1"/>
</dbReference>
<feature type="domain" description="Pirin C-terminal" evidence="5">
    <location>
        <begin position="201"/>
        <end position="297"/>
    </location>
</feature>
<keyword evidence="7" id="KW-1185">Reference proteome</keyword>
<organism evidence="6 7">
    <name type="scientific">Kribbella caucasensis</name>
    <dbReference type="NCBI Taxonomy" id="2512215"/>
    <lineage>
        <taxon>Bacteria</taxon>
        <taxon>Bacillati</taxon>
        <taxon>Actinomycetota</taxon>
        <taxon>Actinomycetes</taxon>
        <taxon>Propionibacteriales</taxon>
        <taxon>Kribbellaceae</taxon>
        <taxon>Kribbella</taxon>
    </lineage>
</organism>
<feature type="binding site" evidence="2">
    <location>
        <position position="85"/>
    </location>
    <ligand>
        <name>Fe cation</name>
        <dbReference type="ChEBI" id="CHEBI:24875"/>
    </ligand>
</feature>
<dbReference type="InterPro" id="IPR011051">
    <property type="entry name" value="RmlC_Cupin_sf"/>
</dbReference>
<dbReference type="CDD" id="cd02247">
    <property type="entry name" value="cupin_pirin_C"/>
    <property type="match status" value="1"/>
</dbReference>
<evidence type="ECO:0000259" key="4">
    <source>
        <dbReference type="Pfam" id="PF02678"/>
    </source>
</evidence>
<evidence type="ECO:0000313" key="7">
    <source>
        <dbReference type="Proteomes" id="UP000295388"/>
    </source>
</evidence>
<comment type="caution">
    <text evidence="6">The sequence shown here is derived from an EMBL/GenBank/DDBJ whole genome shotgun (WGS) entry which is preliminary data.</text>
</comment>
<keyword evidence="2" id="KW-0479">Metal-binding</keyword>
<dbReference type="InterPro" id="IPR008778">
    <property type="entry name" value="Pirin_C_dom"/>
</dbReference>
<feature type="binding site" evidence="2">
    <location>
        <position position="131"/>
    </location>
    <ligand>
        <name>Fe cation</name>
        <dbReference type="ChEBI" id="CHEBI:24875"/>
    </ligand>
</feature>
<proteinExistence type="inferred from homology"/>
<evidence type="ECO:0000256" key="3">
    <source>
        <dbReference type="RuleBase" id="RU003457"/>
    </source>
</evidence>
<accession>A0A4V3C9B8</accession>
<gene>
    <name evidence="6" type="ORF">EV643_11540</name>
</gene>
<dbReference type="GO" id="GO:0046872">
    <property type="term" value="F:metal ion binding"/>
    <property type="evidence" value="ECO:0007669"/>
    <property type="project" value="UniProtKB-KW"/>
</dbReference>
<dbReference type="Gene3D" id="2.60.120.10">
    <property type="entry name" value="Jelly Rolls"/>
    <property type="match status" value="1"/>
</dbReference>
<dbReference type="PANTHER" id="PTHR13903:SF8">
    <property type="entry name" value="PIRIN"/>
    <property type="match status" value="1"/>
</dbReference>
<dbReference type="EMBL" id="SNWQ01000015">
    <property type="protein sequence ID" value="TDO44541.1"/>
    <property type="molecule type" value="Genomic_DNA"/>
</dbReference>
<protein>
    <recommendedName>
        <fullName evidence="8">Pirin</fullName>
    </recommendedName>
</protein>
<reference evidence="6 7" key="1">
    <citation type="submission" date="2019-03" db="EMBL/GenBank/DDBJ databases">
        <title>Genomic Encyclopedia of Type Strains, Phase III (KMG-III): the genomes of soil and plant-associated and newly described type strains.</title>
        <authorList>
            <person name="Whitman W."/>
        </authorList>
    </citation>
    <scope>NUCLEOTIDE SEQUENCE [LARGE SCALE GENOMIC DNA]</scope>
    <source>
        <strain evidence="6 7">VKM Ac-2527</strain>
    </source>
</reference>
<dbReference type="InterPro" id="IPR012093">
    <property type="entry name" value="Pirin"/>
</dbReference>
<dbReference type="Proteomes" id="UP000295388">
    <property type="component" value="Unassembled WGS sequence"/>
</dbReference>
<dbReference type="Pfam" id="PF05726">
    <property type="entry name" value="Pirin_C"/>
    <property type="match status" value="1"/>
</dbReference>
<dbReference type="PANTHER" id="PTHR13903">
    <property type="entry name" value="PIRIN-RELATED"/>
    <property type="match status" value="1"/>
</dbReference>
<evidence type="ECO:0008006" key="8">
    <source>
        <dbReference type="Google" id="ProtNLM"/>
    </source>
</evidence>
<name>A0A4V3C9B8_9ACTN</name>
<dbReference type="RefSeq" id="WP_133803093.1">
    <property type="nucleotide sequence ID" value="NZ_SNWQ01000015.1"/>
</dbReference>
<keyword evidence="2" id="KW-0408">Iron</keyword>
<comment type="similarity">
    <text evidence="1 3">Belongs to the pirin family.</text>
</comment>
<feature type="binding site" evidence="2">
    <location>
        <position position="87"/>
    </location>
    <ligand>
        <name>Fe cation</name>
        <dbReference type="ChEBI" id="CHEBI:24875"/>
    </ligand>
</feature>